<protein>
    <submittedName>
        <fullName evidence="2">Uncharacterized protein</fullName>
    </submittedName>
</protein>
<feature type="non-terminal residue" evidence="2">
    <location>
        <position position="77"/>
    </location>
</feature>
<proteinExistence type="predicted"/>
<gene>
    <name evidence="2" type="ORF">X975_02608</name>
</gene>
<evidence type="ECO:0000313" key="3">
    <source>
        <dbReference type="Proteomes" id="UP000054359"/>
    </source>
</evidence>
<organism evidence="2 3">
    <name type="scientific">Stegodyphus mimosarum</name>
    <name type="common">African social velvet spider</name>
    <dbReference type="NCBI Taxonomy" id="407821"/>
    <lineage>
        <taxon>Eukaryota</taxon>
        <taxon>Metazoa</taxon>
        <taxon>Ecdysozoa</taxon>
        <taxon>Arthropoda</taxon>
        <taxon>Chelicerata</taxon>
        <taxon>Arachnida</taxon>
        <taxon>Araneae</taxon>
        <taxon>Araneomorphae</taxon>
        <taxon>Entelegynae</taxon>
        <taxon>Eresoidea</taxon>
        <taxon>Eresidae</taxon>
        <taxon>Stegodyphus</taxon>
    </lineage>
</organism>
<dbReference type="EMBL" id="KK116215">
    <property type="protein sequence ID" value="KFM67082.1"/>
    <property type="molecule type" value="Genomic_DNA"/>
</dbReference>
<dbReference type="AlphaFoldDB" id="A0A087TPP3"/>
<accession>A0A087TPP3</accession>
<evidence type="ECO:0000256" key="1">
    <source>
        <dbReference type="SAM" id="MobiDB-lite"/>
    </source>
</evidence>
<reference evidence="2 3" key="1">
    <citation type="submission" date="2013-11" db="EMBL/GenBank/DDBJ databases">
        <title>Genome sequencing of Stegodyphus mimosarum.</title>
        <authorList>
            <person name="Bechsgaard J."/>
        </authorList>
    </citation>
    <scope>NUCLEOTIDE SEQUENCE [LARGE SCALE GENOMIC DNA]</scope>
</reference>
<name>A0A087TPP3_STEMI</name>
<evidence type="ECO:0000313" key="2">
    <source>
        <dbReference type="EMBL" id="KFM67082.1"/>
    </source>
</evidence>
<dbReference type="Proteomes" id="UP000054359">
    <property type="component" value="Unassembled WGS sequence"/>
</dbReference>
<feature type="region of interest" description="Disordered" evidence="1">
    <location>
        <begin position="43"/>
        <end position="77"/>
    </location>
</feature>
<sequence length="77" mass="8791">MSTISRRISSNCSTTIYSDASRRPRTVSSWSWRFLTTASRTDLPRRPLSRPPLPFPFTTETSSARVVDGDVEERSIR</sequence>
<keyword evidence="3" id="KW-1185">Reference proteome</keyword>